<dbReference type="OrthoDB" id="9805924at2"/>
<protein>
    <submittedName>
        <fullName evidence="3">GNAT family N-acetyltransferase</fullName>
    </submittedName>
</protein>
<feature type="compositionally biased region" description="Basic and acidic residues" evidence="1">
    <location>
        <begin position="21"/>
        <end position="31"/>
    </location>
</feature>
<dbReference type="InParanoid" id="A0A7L4YJ55"/>
<evidence type="ECO:0000313" key="4">
    <source>
        <dbReference type="Proteomes" id="UP000463857"/>
    </source>
</evidence>
<feature type="region of interest" description="Disordered" evidence="1">
    <location>
        <begin position="301"/>
        <end position="352"/>
    </location>
</feature>
<keyword evidence="3" id="KW-0808">Transferase</keyword>
<reference evidence="3 4" key="1">
    <citation type="journal article" date="2018" name="Int. J. Syst. Evol. Microbiol.">
        <title>Epidermidibacterium keratini gen. nov., sp. nov., a member of the family Sporichthyaceae, isolated from keratin epidermis.</title>
        <authorList>
            <person name="Lee D.G."/>
            <person name="Trujillo M.E."/>
            <person name="Kang S."/>
            <person name="Nam J.J."/>
            <person name="Kim Y.J."/>
        </authorList>
    </citation>
    <scope>NUCLEOTIDE SEQUENCE [LARGE SCALE GENOMIC DNA]</scope>
    <source>
        <strain evidence="3 4">EPI-7</strain>
    </source>
</reference>
<feature type="compositionally biased region" description="Acidic residues" evidence="1">
    <location>
        <begin position="88"/>
        <end position="115"/>
    </location>
</feature>
<dbReference type="Gene3D" id="3.40.630.30">
    <property type="match status" value="1"/>
</dbReference>
<dbReference type="GO" id="GO:0016747">
    <property type="term" value="F:acyltransferase activity, transferring groups other than amino-acyl groups"/>
    <property type="evidence" value="ECO:0007669"/>
    <property type="project" value="InterPro"/>
</dbReference>
<dbReference type="AlphaFoldDB" id="A0A7L4YJ55"/>
<evidence type="ECO:0000313" key="3">
    <source>
        <dbReference type="EMBL" id="QHB99285.1"/>
    </source>
</evidence>
<evidence type="ECO:0000256" key="1">
    <source>
        <dbReference type="SAM" id="MobiDB-lite"/>
    </source>
</evidence>
<feature type="domain" description="N-acetyltransferase" evidence="2">
    <location>
        <begin position="142"/>
        <end position="304"/>
    </location>
</feature>
<name>A0A7L4YJ55_9ACTN</name>
<feature type="compositionally biased region" description="Acidic residues" evidence="1">
    <location>
        <begin position="305"/>
        <end position="346"/>
    </location>
</feature>
<keyword evidence="4" id="KW-1185">Reference proteome</keyword>
<dbReference type="RefSeq" id="WP_159542607.1">
    <property type="nucleotide sequence ID" value="NZ_CP047156.1"/>
</dbReference>
<feature type="compositionally biased region" description="Acidic residues" evidence="1">
    <location>
        <begin position="35"/>
        <end position="57"/>
    </location>
</feature>
<dbReference type="Pfam" id="PF00583">
    <property type="entry name" value="Acetyltransf_1"/>
    <property type="match status" value="1"/>
</dbReference>
<dbReference type="EMBL" id="CP047156">
    <property type="protein sequence ID" value="QHB99285.1"/>
    <property type="molecule type" value="Genomic_DNA"/>
</dbReference>
<dbReference type="InterPro" id="IPR000182">
    <property type="entry name" value="GNAT_dom"/>
</dbReference>
<evidence type="ECO:0000259" key="2">
    <source>
        <dbReference type="PROSITE" id="PS51186"/>
    </source>
</evidence>
<dbReference type="SUPFAM" id="SSF55729">
    <property type="entry name" value="Acyl-CoA N-acyltransferases (Nat)"/>
    <property type="match status" value="1"/>
</dbReference>
<dbReference type="KEGG" id="eke:EK0264_02580"/>
<gene>
    <name evidence="3" type="ORF">EK0264_02580</name>
</gene>
<dbReference type="InterPro" id="IPR016181">
    <property type="entry name" value="Acyl_CoA_acyltransferase"/>
</dbReference>
<accession>A0A7L4YJ55</accession>
<feature type="compositionally biased region" description="Acidic residues" evidence="1">
    <location>
        <begin position="66"/>
        <end position="80"/>
    </location>
</feature>
<feature type="region of interest" description="Disordered" evidence="1">
    <location>
        <begin position="1"/>
        <end position="124"/>
    </location>
</feature>
<sequence length="352" mass="39718">MGSRAAEYAEDEMPFLRRKREATPTDDHEVTTDEVTTEDDADAVDAADAGLDEDASDDSGTARIEDEAEAEDVDEDDADELSARDAEDGSIVELDDDLDDEDQDVDADDLDEDDEAPRKQRKGGLRGWLRAREKKTDYGPDYAVRVATLPDLEHFPEDGHVHPEIVRSWLALQQFGEAMLLVSWFKDRPAGYVMVSWTGDWEDAIRKRFKNVPSITNLWVDEEHAEAGVERKLLEAALTVIEKQGRDKALISVDRDDRPARKLYRELGFTDTKARTTDSYVYRDAEGKKRRGEHKNLVLIKDFTEVDEEDDDLDDDEAADEPQTDADEESETDADAESETDEPADDAVDRKS</sequence>
<dbReference type="PROSITE" id="PS51186">
    <property type="entry name" value="GNAT"/>
    <property type="match status" value="1"/>
</dbReference>
<organism evidence="3 4">
    <name type="scientific">Epidermidibacterium keratini</name>
    <dbReference type="NCBI Taxonomy" id="1891644"/>
    <lineage>
        <taxon>Bacteria</taxon>
        <taxon>Bacillati</taxon>
        <taxon>Actinomycetota</taxon>
        <taxon>Actinomycetes</taxon>
        <taxon>Sporichthyales</taxon>
        <taxon>Sporichthyaceae</taxon>
        <taxon>Epidermidibacterium</taxon>
    </lineage>
</organism>
<dbReference type="Proteomes" id="UP000463857">
    <property type="component" value="Chromosome"/>
</dbReference>
<proteinExistence type="predicted"/>